<organism evidence="2 3">
    <name type="scientific">Hydnum rufescens UP504</name>
    <dbReference type="NCBI Taxonomy" id="1448309"/>
    <lineage>
        <taxon>Eukaryota</taxon>
        <taxon>Fungi</taxon>
        <taxon>Dikarya</taxon>
        <taxon>Basidiomycota</taxon>
        <taxon>Agaricomycotina</taxon>
        <taxon>Agaricomycetes</taxon>
        <taxon>Cantharellales</taxon>
        <taxon>Hydnaceae</taxon>
        <taxon>Hydnum</taxon>
    </lineage>
</organism>
<dbReference type="EMBL" id="MU129112">
    <property type="protein sequence ID" value="KAF9506403.1"/>
    <property type="molecule type" value="Genomic_DNA"/>
</dbReference>
<reference evidence="2" key="1">
    <citation type="journal article" date="2020" name="Nat. Commun.">
        <title>Large-scale genome sequencing of mycorrhizal fungi provides insights into the early evolution of symbiotic traits.</title>
        <authorList>
            <person name="Miyauchi S."/>
            <person name="Kiss E."/>
            <person name="Kuo A."/>
            <person name="Drula E."/>
            <person name="Kohler A."/>
            <person name="Sanchez-Garcia M."/>
            <person name="Morin E."/>
            <person name="Andreopoulos B."/>
            <person name="Barry K.W."/>
            <person name="Bonito G."/>
            <person name="Buee M."/>
            <person name="Carver A."/>
            <person name="Chen C."/>
            <person name="Cichocki N."/>
            <person name="Clum A."/>
            <person name="Culley D."/>
            <person name="Crous P.W."/>
            <person name="Fauchery L."/>
            <person name="Girlanda M."/>
            <person name="Hayes R.D."/>
            <person name="Keri Z."/>
            <person name="LaButti K."/>
            <person name="Lipzen A."/>
            <person name="Lombard V."/>
            <person name="Magnuson J."/>
            <person name="Maillard F."/>
            <person name="Murat C."/>
            <person name="Nolan M."/>
            <person name="Ohm R.A."/>
            <person name="Pangilinan J."/>
            <person name="Pereira M.F."/>
            <person name="Perotto S."/>
            <person name="Peter M."/>
            <person name="Pfister S."/>
            <person name="Riley R."/>
            <person name="Sitrit Y."/>
            <person name="Stielow J.B."/>
            <person name="Szollosi G."/>
            <person name="Zifcakova L."/>
            <person name="Stursova M."/>
            <person name="Spatafora J.W."/>
            <person name="Tedersoo L."/>
            <person name="Vaario L.M."/>
            <person name="Yamada A."/>
            <person name="Yan M."/>
            <person name="Wang P."/>
            <person name="Xu J."/>
            <person name="Bruns T."/>
            <person name="Baldrian P."/>
            <person name="Vilgalys R."/>
            <person name="Dunand C."/>
            <person name="Henrissat B."/>
            <person name="Grigoriev I.V."/>
            <person name="Hibbett D."/>
            <person name="Nagy L.G."/>
            <person name="Martin F.M."/>
        </authorList>
    </citation>
    <scope>NUCLEOTIDE SEQUENCE</scope>
    <source>
        <strain evidence="2">UP504</strain>
    </source>
</reference>
<protein>
    <submittedName>
        <fullName evidence="2">Uncharacterized protein</fullName>
    </submittedName>
</protein>
<dbReference type="Proteomes" id="UP000886523">
    <property type="component" value="Unassembled WGS sequence"/>
</dbReference>
<comment type="caution">
    <text evidence="2">The sequence shown here is derived from an EMBL/GenBank/DDBJ whole genome shotgun (WGS) entry which is preliminary data.</text>
</comment>
<gene>
    <name evidence="2" type="ORF">BS47DRAFT_1367414</name>
</gene>
<feature type="compositionally biased region" description="Low complexity" evidence="1">
    <location>
        <begin position="126"/>
        <end position="135"/>
    </location>
</feature>
<evidence type="ECO:0000256" key="1">
    <source>
        <dbReference type="SAM" id="MobiDB-lite"/>
    </source>
</evidence>
<evidence type="ECO:0000313" key="2">
    <source>
        <dbReference type="EMBL" id="KAF9506403.1"/>
    </source>
</evidence>
<feature type="region of interest" description="Disordered" evidence="1">
    <location>
        <begin position="112"/>
        <end position="140"/>
    </location>
</feature>
<evidence type="ECO:0000313" key="3">
    <source>
        <dbReference type="Proteomes" id="UP000886523"/>
    </source>
</evidence>
<sequence>MTQVIPIVHNKLDYHLNRQQIGQPKQLAPWQANLKKIWADYSKSDKAHHTKKEQLIIGNIRKSKACTDKHGLQFFYNLHQHHTTPFYYIPGIHGDAPMVSPSEAVADAGLDSENDVDMDTPPSPQPSHSGSSTCSLGDKRNGQVHESPFADIDGLNQVCFKASYIQSLKRNFNEIYAEITDGVFKLGDAIGKEKHRKTMKKTWGDLPCETFYM</sequence>
<dbReference type="OrthoDB" id="3262412at2759"/>
<dbReference type="AlphaFoldDB" id="A0A9P6AIG4"/>
<name>A0A9P6AIG4_9AGAM</name>
<accession>A0A9P6AIG4</accession>
<proteinExistence type="predicted"/>
<keyword evidence="3" id="KW-1185">Reference proteome</keyword>